<dbReference type="Proteomes" id="UP001336314">
    <property type="component" value="Unassembled WGS sequence"/>
</dbReference>
<proteinExistence type="predicted"/>
<organism evidence="6 7">
    <name type="scientific">Alkalimonas cellulosilytica</name>
    <dbReference type="NCBI Taxonomy" id="3058395"/>
    <lineage>
        <taxon>Bacteria</taxon>
        <taxon>Pseudomonadati</taxon>
        <taxon>Pseudomonadota</taxon>
        <taxon>Gammaproteobacteria</taxon>
        <taxon>Alkalimonas</taxon>
    </lineage>
</organism>
<dbReference type="Gene3D" id="3.40.50.1390">
    <property type="entry name" value="Resolvase, N-terminal catalytic domain"/>
    <property type="match status" value="1"/>
</dbReference>
<evidence type="ECO:0000259" key="5">
    <source>
        <dbReference type="PROSITE" id="PS51737"/>
    </source>
</evidence>
<keyword evidence="1" id="KW-0238">DNA-binding</keyword>
<dbReference type="InterPro" id="IPR011109">
    <property type="entry name" value="DNA_bind_recombinase_dom"/>
</dbReference>
<protein>
    <submittedName>
        <fullName evidence="6">Recombinase family protein</fullName>
    </submittedName>
</protein>
<reference evidence="6 7" key="1">
    <citation type="submission" date="2023-07" db="EMBL/GenBank/DDBJ databases">
        <title>Alkalimonas sp., MEB108 novel, alkaliphilic bacterium isolated from Lonar Lake, India.</title>
        <authorList>
            <person name="Joshi A."/>
            <person name="Thite S."/>
        </authorList>
    </citation>
    <scope>NUCLEOTIDE SEQUENCE [LARGE SCALE GENOMIC DNA]</scope>
    <source>
        <strain evidence="6 7">MEB108</strain>
    </source>
</reference>
<evidence type="ECO:0000313" key="6">
    <source>
        <dbReference type="EMBL" id="MEE2001651.1"/>
    </source>
</evidence>
<sequence length="516" mass="57714">MTNPVAISYGRFSSIAQGEGRSVERQELAAKKYCEVHGLELTDRYFDEGLSGFHGVNRSKGDLSILLERVQSGAIPQGTYLLIEETSRLTRENALEAISLIQSLVSAGLVIVTLDDGLRYSRENLTTDFHNLLALILRLQRGHDESKVKSMRAKDVWLAKRQQASEGKAPSMRRPFWLDKEGRLNERAEVVREVFRLQTEELKGSQAIARELNARGIPSANGRSKWRAEGISHLLRNEAVIGVFHDLTNDRRLSIYEPAISLSQFNEAQQILTGRRTSRGSTGEWLSALNGIVKCGTCGGYIRWIKTKTGRTGYCRAARADGCSNRKGFSYRASLLFTYVRALDAVLHLKAQSPDEKDQRAELERKLKEADAKIQRWIKLVDELGDDQFDEVAERLKAAKAERTAIEKALLKTNQEDGVFERMMDFLLGDGPDLMDQVIEGDPRASEKLNALFRQIGINPVIQDGSILDGDIRAEVLSWQEIALKSPDKTIGKIFKDPTGEYPIQLGGGYGYNGDL</sequence>
<dbReference type="Pfam" id="PF07508">
    <property type="entry name" value="Recombinase"/>
    <property type="match status" value="1"/>
</dbReference>
<dbReference type="PROSITE" id="PS51737">
    <property type="entry name" value="RECOMBINASE_DNA_BIND"/>
    <property type="match status" value="1"/>
</dbReference>
<dbReference type="SUPFAM" id="SSF53041">
    <property type="entry name" value="Resolvase-like"/>
    <property type="match status" value="1"/>
</dbReference>
<evidence type="ECO:0000256" key="1">
    <source>
        <dbReference type="ARBA" id="ARBA00023125"/>
    </source>
</evidence>
<dbReference type="InterPro" id="IPR038109">
    <property type="entry name" value="DNA_bind_recomb_sf"/>
</dbReference>
<keyword evidence="7" id="KW-1185">Reference proteome</keyword>
<feature type="domain" description="Resolvase/invertase-type recombinase catalytic" evidence="4">
    <location>
        <begin position="5"/>
        <end position="164"/>
    </location>
</feature>
<name>A0ABU7J558_9GAMM</name>
<dbReference type="InterPro" id="IPR036162">
    <property type="entry name" value="Resolvase-like_N_sf"/>
</dbReference>
<accession>A0ABU7J558</accession>
<evidence type="ECO:0000256" key="3">
    <source>
        <dbReference type="SAM" id="Coils"/>
    </source>
</evidence>
<dbReference type="PANTHER" id="PTHR30461:SF2">
    <property type="entry name" value="SERINE RECOMBINASE PINE-RELATED"/>
    <property type="match status" value="1"/>
</dbReference>
<dbReference type="Pfam" id="PF00239">
    <property type="entry name" value="Resolvase"/>
    <property type="match status" value="1"/>
</dbReference>
<dbReference type="InterPro" id="IPR050639">
    <property type="entry name" value="SSR_resolvase"/>
</dbReference>
<dbReference type="EMBL" id="JAUHLI010000008">
    <property type="protein sequence ID" value="MEE2001651.1"/>
    <property type="molecule type" value="Genomic_DNA"/>
</dbReference>
<evidence type="ECO:0000256" key="2">
    <source>
        <dbReference type="ARBA" id="ARBA00023172"/>
    </source>
</evidence>
<dbReference type="RefSeq" id="WP_330128748.1">
    <property type="nucleotide sequence ID" value="NZ_JAUHLI010000008.1"/>
</dbReference>
<keyword evidence="2" id="KW-0233">DNA recombination</keyword>
<evidence type="ECO:0000259" key="4">
    <source>
        <dbReference type="PROSITE" id="PS51736"/>
    </source>
</evidence>
<dbReference type="PROSITE" id="PS51736">
    <property type="entry name" value="RECOMBINASES_3"/>
    <property type="match status" value="1"/>
</dbReference>
<comment type="caution">
    <text evidence="6">The sequence shown here is derived from an EMBL/GenBank/DDBJ whole genome shotgun (WGS) entry which is preliminary data.</text>
</comment>
<evidence type="ECO:0000313" key="7">
    <source>
        <dbReference type="Proteomes" id="UP001336314"/>
    </source>
</evidence>
<dbReference type="PANTHER" id="PTHR30461">
    <property type="entry name" value="DNA-INVERTASE FROM LAMBDOID PROPHAGE"/>
    <property type="match status" value="1"/>
</dbReference>
<dbReference type="InterPro" id="IPR006119">
    <property type="entry name" value="Resolv_N"/>
</dbReference>
<gene>
    <name evidence="6" type="ORF">QWY20_09320</name>
</gene>
<feature type="coiled-coil region" evidence="3">
    <location>
        <begin position="353"/>
        <end position="416"/>
    </location>
</feature>
<dbReference type="SMART" id="SM00857">
    <property type="entry name" value="Resolvase"/>
    <property type="match status" value="1"/>
</dbReference>
<feature type="domain" description="Recombinase" evidence="5">
    <location>
        <begin position="170"/>
        <end position="278"/>
    </location>
</feature>
<keyword evidence="3" id="KW-0175">Coiled coil</keyword>
<dbReference type="Gene3D" id="3.90.1750.20">
    <property type="entry name" value="Putative Large Serine Recombinase, Chain B, Domain 2"/>
    <property type="match status" value="1"/>
</dbReference>
<dbReference type="CDD" id="cd00338">
    <property type="entry name" value="Ser_Recombinase"/>
    <property type="match status" value="1"/>
</dbReference>